<name>A0A6P8I310_ACTTE</name>
<dbReference type="GO" id="GO:0003723">
    <property type="term" value="F:RNA binding"/>
    <property type="evidence" value="ECO:0007669"/>
    <property type="project" value="UniProtKB-UniRule"/>
</dbReference>
<evidence type="ECO:0000256" key="1">
    <source>
        <dbReference type="PROSITE-ProRule" id="PRU00047"/>
    </source>
</evidence>
<feature type="region of interest" description="Disordered" evidence="3">
    <location>
        <begin position="113"/>
        <end position="183"/>
    </location>
</feature>
<keyword evidence="1" id="KW-0863">Zinc-finger</keyword>
<dbReference type="InParanoid" id="A0A6P8I310"/>
<dbReference type="PROSITE" id="PS50102">
    <property type="entry name" value="RRM"/>
    <property type="match status" value="1"/>
</dbReference>
<evidence type="ECO:0000313" key="7">
    <source>
        <dbReference type="RefSeq" id="XP_031562218.1"/>
    </source>
</evidence>
<sequence length="183" mass="21350">MLKIKMARGGTELFVGRLSKETKQRDLENVFYLYGKLSRCDIKYGRERAYGFIEYEDPRDAEEALRRENNRKLFGSRIVVEYVKGKERGGPAGDECFKCGRLGHWASSCTVSRDDTDGFRGSGRHARPSPAILLKRPPPSRYRSRSRSPRRFPNPPPRRRRSLSPPRRPRPPPISRSRDRYRR</sequence>
<dbReference type="OrthoDB" id="1099063at2759"/>
<accession>A0A6P8I310</accession>
<dbReference type="GO" id="GO:0008270">
    <property type="term" value="F:zinc ion binding"/>
    <property type="evidence" value="ECO:0007669"/>
    <property type="project" value="UniProtKB-KW"/>
</dbReference>
<proteinExistence type="predicted"/>
<evidence type="ECO:0000259" key="5">
    <source>
        <dbReference type="PROSITE" id="PS50158"/>
    </source>
</evidence>
<dbReference type="SMART" id="SM00360">
    <property type="entry name" value="RRM"/>
    <property type="match status" value="1"/>
</dbReference>
<evidence type="ECO:0000313" key="6">
    <source>
        <dbReference type="Proteomes" id="UP000515163"/>
    </source>
</evidence>
<keyword evidence="2" id="KW-0694">RNA-binding</keyword>
<dbReference type="CDD" id="cd00590">
    <property type="entry name" value="RRM_SF"/>
    <property type="match status" value="1"/>
</dbReference>
<gene>
    <name evidence="7" type="primary">LOC116298017</name>
</gene>
<feature type="domain" description="CCHC-type" evidence="5">
    <location>
        <begin position="96"/>
        <end position="109"/>
    </location>
</feature>
<dbReference type="InterPro" id="IPR012677">
    <property type="entry name" value="Nucleotide-bd_a/b_plait_sf"/>
</dbReference>
<evidence type="ECO:0000259" key="4">
    <source>
        <dbReference type="PROSITE" id="PS50102"/>
    </source>
</evidence>
<dbReference type="PROSITE" id="PS50158">
    <property type="entry name" value="ZF_CCHC"/>
    <property type="match status" value="1"/>
</dbReference>
<dbReference type="AlphaFoldDB" id="A0A6P8I310"/>
<dbReference type="InterPro" id="IPR000504">
    <property type="entry name" value="RRM_dom"/>
</dbReference>
<dbReference type="Gene3D" id="4.10.60.10">
    <property type="entry name" value="Zinc finger, CCHC-type"/>
    <property type="match status" value="1"/>
</dbReference>
<dbReference type="Pfam" id="PF00098">
    <property type="entry name" value="zf-CCHC"/>
    <property type="match status" value="1"/>
</dbReference>
<evidence type="ECO:0000256" key="2">
    <source>
        <dbReference type="PROSITE-ProRule" id="PRU00176"/>
    </source>
</evidence>
<feature type="compositionally biased region" description="Basic residues" evidence="3">
    <location>
        <begin position="157"/>
        <end position="170"/>
    </location>
</feature>
<dbReference type="PANTHER" id="PTHR23147">
    <property type="entry name" value="SERINE/ARGININE RICH SPLICING FACTOR"/>
    <property type="match status" value="1"/>
</dbReference>
<dbReference type="InterPro" id="IPR050907">
    <property type="entry name" value="SRSF"/>
</dbReference>
<dbReference type="SMART" id="SM00343">
    <property type="entry name" value="ZnF_C2HC"/>
    <property type="match status" value="1"/>
</dbReference>
<dbReference type="Proteomes" id="UP000515163">
    <property type="component" value="Unplaced"/>
</dbReference>
<keyword evidence="6" id="KW-1185">Reference proteome</keyword>
<dbReference type="RefSeq" id="XP_031562218.1">
    <property type="nucleotide sequence ID" value="XM_031706358.1"/>
</dbReference>
<keyword evidence="1" id="KW-0479">Metal-binding</keyword>
<reference evidence="7" key="1">
    <citation type="submission" date="2025-08" db="UniProtKB">
        <authorList>
            <consortium name="RefSeq"/>
        </authorList>
    </citation>
    <scope>IDENTIFICATION</scope>
    <source>
        <tissue evidence="7">Tentacle</tissue>
    </source>
</reference>
<evidence type="ECO:0000256" key="3">
    <source>
        <dbReference type="SAM" id="MobiDB-lite"/>
    </source>
</evidence>
<dbReference type="Gene3D" id="3.30.70.330">
    <property type="match status" value="1"/>
</dbReference>
<keyword evidence="1" id="KW-0862">Zinc</keyword>
<protein>
    <submittedName>
        <fullName evidence="7">Serine/arginine-rich splicing factor RS2Z33-like</fullName>
    </submittedName>
</protein>
<dbReference type="GeneID" id="116298017"/>
<dbReference type="InterPro" id="IPR035979">
    <property type="entry name" value="RBD_domain_sf"/>
</dbReference>
<dbReference type="SUPFAM" id="SSF54928">
    <property type="entry name" value="RNA-binding domain, RBD"/>
    <property type="match status" value="1"/>
</dbReference>
<dbReference type="InterPro" id="IPR001878">
    <property type="entry name" value="Znf_CCHC"/>
</dbReference>
<organism evidence="6 7">
    <name type="scientific">Actinia tenebrosa</name>
    <name type="common">Australian red waratah sea anemone</name>
    <dbReference type="NCBI Taxonomy" id="6105"/>
    <lineage>
        <taxon>Eukaryota</taxon>
        <taxon>Metazoa</taxon>
        <taxon>Cnidaria</taxon>
        <taxon>Anthozoa</taxon>
        <taxon>Hexacorallia</taxon>
        <taxon>Actiniaria</taxon>
        <taxon>Actiniidae</taxon>
        <taxon>Actinia</taxon>
    </lineage>
</organism>
<dbReference type="Pfam" id="PF00076">
    <property type="entry name" value="RRM_1"/>
    <property type="match status" value="1"/>
</dbReference>
<dbReference type="KEGG" id="aten:116298017"/>
<feature type="domain" description="RRM" evidence="4">
    <location>
        <begin position="11"/>
        <end position="85"/>
    </location>
</feature>